<organism evidence="2">
    <name type="scientific">marine metagenome</name>
    <dbReference type="NCBI Taxonomy" id="408172"/>
    <lineage>
        <taxon>unclassified sequences</taxon>
        <taxon>metagenomes</taxon>
        <taxon>ecological metagenomes</taxon>
    </lineage>
</organism>
<dbReference type="InterPro" id="IPR019734">
    <property type="entry name" value="TPR_rpt"/>
</dbReference>
<sequence>MNTPKFLFYLILSIPFFQLHSQNASDDCREKLSIFAESAKIKNYKAAYEPWMSVRTNCPTYSLATFQYGELILKDFIKNSSNDEEKEKYITDLLKLYDEWAANFPQRKGVNQIGKIYSSKGQAMIDNNFEDKLKIYKTFEYAYNNDVKSFSSPKSLAYYFQTAYDLYKMGNSQVSLEVLFNKYEELTEKFESLRIDIAKKVDEILKKEESGVALTEKEERNKRIYDTNSNAVGAYLQLIDQKIEKEATCDILIPLYSKSFEENKNNPLWIKRAAGRLDGKECSNDHLFVTLVEQLHSLEPSADSAYYLGILNDKKGNFNEALKYYQESVSLETDNYKKAKILYRIAAKLKSSGRKTSSRNYAERALSFQPSLGKAYLLIASLYASSANSCGDTQFNKRAVYWLAAQTAQKAGRVDASIRKIANRTVASYNGRAPSKTDIFTDGSQGKRVTFSCWIRRSVRVPYL</sequence>
<dbReference type="Gene3D" id="1.25.40.10">
    <property type="entry name" value="Tetratricopeptide repeat domain"/>
    <property type="match status" value="1"/>
</dbReference>
<gene>
    <name evidence="2" type="ORF">METZ01_LOCUS36477</name>
</gene>
<reference evidence="2" key="1">
    <citation type="submission" date="2018-05" db="EMBL/GenBank/DDBJ databases">
        <authorList>
            <person name="Lanie J.A."/>
            <person name="Ng W.-L."/>
            <person name="Kazmierczak K.M."/>
            <person name="Andrzejewski T.M."/>
            <person name="Davidsen T.M."/>
            <person name="Wayne K.J."/>
            <person name="Tettelin H."/>
            <person name="Glass J.I."/>
            <person name="Rusch D."/>
            <person name="Podicherti R."/>
            <person name="Tsui H.-C.T."/>
            <person name="Winkler M.E."/>
        </authorList>
    </citation>
    <scope>NUCLEOTIDE SEQUENCE</scope>
</reference>
<protein>
    <submittedName>
        <fullName evidence="2">Uncharacterized protein</fullName>
    </submittedName>
</protein>
<dbReference type="SUPFAM" id="SSF48452">
    <property type="entry name" value="TPR-like"/>
    <property type="match status" value="1"/>
</dbReference>
<accession>A0A381R1Y3</accession>
<proteinExistence type="predicted"/>
<name>A0A381R1Y3_9ZZZZ</name>
<dbReference type="InterPro" id="IPR011990">
    <property type="entry name" value="TPR-like_helical_dom_sf"/>
</dbReference>
<feature type="coiled-coil region" evidence="1">
    <location>
        <begin position="176"/>
        <end position="203"/>
    </location>
</feature>
<dbReference type="SMART" id="SM00028">
    <property type="entry name" value="TPR"/>
    <property type="match status" value="2"/>
</dbReference>
<dbReference type="EMBL" id="UINC01001560">
    <property type="protein sequence ID" value="SUZ83623.1"/>
    <property type="molecule type" value="Genomic_DNA"/>
</dbReference>
<evidence type="ECO:0000256" key="1">
    <source>
        <dbReference type="SAM" id="Coils"/>
    </source>
</evidence>
<keyword evidence="1" id="KW-0175">Coiled coil</keyword>
<dbReference type="AlphaFoldDB" id="A0A381R1Y3"/>
<dbReference type="PROSITE" id="PS50005">
    <property type="entry name" value="TPR"/>
    <property type="match status" value="1"/>
</dbReference>
<evidence type="ECO:0000313" key="2">
    <source>
        <dbReference type="EMBL" id="SUZ83623.1"/>
    </source>
</evidence>